<sequence>ERSAAADRCAAALRGGAPRALAPAPLGQGPAAPGQRAPRGAGHRPRPGRRPQGPRPRPGPVPADPHHRDRRAAPAGGDGGRAGGRGARLGHGRRRAAHLRTGRAGRPRPRRDRPARGREGRRPHRPRDPPGRGRRRRRHLHRPHQRAAARPHLQGVRAAEVPGAAPRTRLQPGAAAPGGLGLRLLRRHQDGRRPCPPPAGEAGAGARAPHRHGAQRRLPVRRPHPGDHHEDGARVAL</sequence>
<feature type="compositionally biased region" description="Basic and acidic residues" evidence="1">
    <location>
        <begin position="112"/>
        <end position="131"/>
    </location>
</feature>
<feature type="non-terminal residue" evidence="2">
    <location>
        <position position="237"/>
    </location>
</feature>
<organism evidence="2">
    <name type="scientific">uncultured Nocardioides sp</name>
    <dbReference type="NCBI Taxonomy" id="198441"/>
    <lineage>
        <taxon>Bacteria</taxon>
        <taxon>Bacillati</taxon>
        <taxon>Actinomycetota</taxon>
        <taxon>Actinomycetes</taxon>
        <taxon>Propionibacteriales</taxon>
        <taxon>Nocardioidaceae</taxon>
        <taxon>Nocardioides</taxon>
        <taxon>environmental samples</taxon>
    </lineage>
</organism>
<protein>
    <submittedName>
        <fullName evidence="2">GlnR-family transcriptional regulator</fullName>
    </submittedName>
</protein>
<reference evidence="2" key="1">
    <citation type="submission" date="2020-02" db="EMBL/GenBank/DDBJ databases">
        <authorList>
            <person name="Meier V. D."/>
        </authorList>
    </citation>
    <scope>NUCLEOTIDE SEQUENCE</scope>
    <source>
        <strain evidence="2">AVDCRST_MAG60</strain>
    </source>
</reference>
<feature type="compositionally biased region" description="Basic residues" evidence="1">
    <location>
        <begin position="88"/>
        <end position="111"/>
    </location>
</feature>
<feature type="compositionally biased region" description="Pro residues" evidence="1">
    <location>
        <begin position="53"/>
        <end position="63"/>
    </location>
</feature>
<feature type="compositionally biased region" description="Gly residues" evidence="1">
    <location>
        <begin position="76"/>
        <end position="87"/>
    </location>
</feature>
<evidence type="ECO:0000256" key="1">
    <source>
        <dbReference type="SAM" id="MobiDB-lite"/>
    </source>
</evidence>
<accession>A0A6J4PCN7</accession>
<feature type="compositionally biased region" description="Basic residues" evidence="1">
    <location>
        <begin position="132"/>
        <end position="149"/>
    </location>
</feature>
<name>A0A6J4PCN7_9ACTN</name>
<feature type="compositionally biased region" description="Low complexity" evidence="1">
    <location>
        <begin position="1"/>
        <end position="40"/>
    </location>
</feature>
<feature type="compositionally biased region" description="Basic and acidic residues" evidence="1">
    <location>
        <begin position="224"/>
        <end position="237"/>
    </location>
</feature>
<proteinExistence type="predicted"/>
<feature type="non-terminal residue" evidence="2">
    <location>
        <position position="1"/>
    </location>
</feature>
<dbReference type="AlphaFoldDB" id="A0A6J4PCN7"/>
<feature type="compositionally biased region" description="Basic residues" evidence="1">
    <location>
        <begin position="208"/>
        <end position="223"/>
    </location>
</feature>
<evidence type="ECO:0000313" key="2">
    <source>
        <dbReference type="EMBL" id="CAA9408991.1"/>
    </source>
</evidence>
<gene>
    <name evidence="2" type="ORF">AVDCRST_MAG60-2547</name>
</gene>
<dbReference type="EMBL" id="CADCUN010000276">
    <property type="protein sequence ID" value="CAA9408991.1"/>
    <property type="molecule type" value="Genomic_DNA"/>
</dbReference>
<feature type="region of interest" description="Disordered" evidence="1">
    <location>
        <begin position="1"/>
        <end position="237"/>
    </location>
</feature>